<evidence type="ECO:0000313" key="3">
    <source>
        <dbReference type="EMBL" id="SHH09713.1"/>
    </source>
</evidence>
<dbReference type="Pfam" id="PF20182">
    <property type="entry name" value="DUF6545"/>
    <property type="match status" value="1"/>
</dbReference>
<name>A0A1M5Q8B9_STRHI</name>
<dbReference type="NCBIfam" id="NF042915">
    <property type="entry name" value="MAB_1171c_fam"/>
    <property type="match status" value="1"/>
</dbReference>
<keyword evidence="1" id="KW-0812">Transmembrane</keyword>
<dbReference type="STRING" id="2017.SAMN05444320_12213"/>
<dbReference type="InterPro" id="IPR050039">
    <property type="entry name" value="MAB_1171c-like"/>
</dbReference>
<keyword evidence="4" id="KW-1185">Reference proteome</keyword>
<evidence type="ECO:0000256" key="1">
    <source>
        <dbReference type="SAM" id="Phobius"/>
    </source>
</evidence>
<evidence type="ECO:0000313" key="4">
    <source>
        <dbReference type="Proteomes" id="UP000184501"/>
    </source>
</evidence>
<dbReference type="RefSeq" id="WP_073490097.1">
    <property type="nucleotide sequence ID" value="NZ_FQVN01000022.1"/>
</dbReference>
<sequence>MVLELVGVASMWLVAFVKAPQAMRHPQQRALWLAITTIAAAMTLRLDGIDRVLHGLVRDPHTIDLARQVFATADAAALLCFVLLAAGRPRMIPPVLVIGGSVLVALLWIDATSPPHVRNVVDADPGPSPAYWALYFAFLFVADFVCAVVCCYHGRRADHRPLRVGLLMFGIGMGLACLLWILFLLYLATESPVALALLSPVTGIEALFLAGGVLVASSAALFRPLLSLVALLELRPLWRDVTAAVPTVVMVEAHRGVTMLTAPSLRVYRTIIEIRDGLLFLRNYVAPATVRAAREHVVASGVAEELVDATVTACWLAAALDGRRRGEEPQPEPPNLASQGGTQLDAEVQFLRQLSRAYRSPLVRDFAARARVA</sequence>
<dbReference type="OrthoDB" id="3685619at2"/>
<dbReference type="AlphaFoldDB" id="A0A1M5Q8B9"/>
<accession>A0A1M5Q8B9</accession>
<proteinExistence type="predicted"/>
<feature type="transmembrane region" description="Helical" evidence="1">
    <location>
        <begin position="91"/>
        <end position="109"/>
    </location>
</feature>
<dbReference type="InterPro" id="IPR046675">
    <property type="entry name" value="DUF6545"/>
</dbReference>
<feature type="transmembrane region" description="Helical" evidence="1">
    <location>
        <begin position="30"/>
        <end position="46"/>
    </location>
</feature>
<feature type="transmembrane region" description="Helical" evidence="1">
    <location>
        <begin position="129"/>
        <end position="152"/>
    </location>
</feature>
<keyword evidence="1" id="KW-1133">Transmembrane helix</keyword>
<feature type="transmembrane region" description="Helical" evidence="1">
    <location>
        <begin position="164"/>
        <end position="187"/>
    </location>
</feature>
<feature type="domain" description="DUF6545" evidence="2">
    <location>
        <begin position="230"/>
        <end position="360"/>
    </location>
</feature>
<dbReference type="EMBL" id="FQVN01000022">
    <property type="protein sequence ID" value="SHH09713.1"/>
    <property type="molecule type" value="Genomic_DNA"/>
</dbReference>
<gene>
    <name evidence="3" type="ORF">SAMN05444320_12213</name>
</gene>
<keyword evidence="1" id="KW-0472">Membrane</keyword>
<reference evidence="3 4" key="1">
    <citation type="submission" date="2016-11" db="EMBL/GenBank/DDBJ databases">
        <authorList>
            <person name="Jaros S."/>
            <person name="Januszkiewicz K."/>
            <person name="Wedrychowicz H."/>
        </authorList>
    </citation>
    <scope>NUCLEOTIDE SEQUENCE [LARGE SCALE GENOMIC DNA]</scope>
    <source>
        <strain evidence="3 4">DSM 44523</strain>
    </source>
</reference>
<dbReference type="Proteomes" id="UP000184501">
    <property type="component" value="Unassembled WGS sequence"/>
</dbReference>
<evidence type="ECO:0000259" key="2">
    <source>
        <dbReference type="Pfam" id="PF20182"/>
    </source>
</evidence>
<protein>
    <recommendedName>
        <fullName evidence="2">DUF6545 domain-containing protein</fullName>
    </recommendedName>
</protein>
<feature type="transmembrane region" description="Helical" evidence="1">
    <location>
        <begin position="66"/>
        <end position="84"/>
    </location>
</feature>
<organism evidence="3 4">
    <name type="scientific">Streptoalloteichus hindustanus</name>
    <dbReference type="NCBI Taxonomy" id="2017"/>
    <lineage>
        <taxon>Bacteria</taxon>
        <taxon>Bacillati</taxon>
        <taxon>Actinomycetota</taxon>
        <taxon>Actinomycetes</taxon>
        <taxon>Pseudonocardiales</taxon>
        <taxon>Pseudonocardiaceae</taxon>
        <taxon>Streptoalloteichus</taxon>
    </lineage>
</organism>